<comment type="caution">
    <text evidence="2">The sequence shown here is derived from an EMBL/GenBank/DDBJ whole genome shotgun (WGS) entry which is preliminary data.</text>
</comment>
<evidence type="ECO:0000313" key="3">
    <source>
        <dbReference type="Proteomes" id="UP001279734"/>
    </source>
</evidence>
<feature type="transmembrane region" description="Helical" evidence="1">
    <location>
        <begin position="36"/>
        <end position="59"/>
    </location>
</feature>
<gene>
    <name evidence="2" type="ORF">Nepgr_003928</name>
</gene>
<organism evidence="2 3">
    <name type="scientific">Nepenthes gracilis</name>
    <name type="common">Slender pitcher plant</name>
    <dbReference type="NCBI Taxonomy" id="150966"/>
    <lineage>
        <taxon>Eukaryota</taxon>
        <taxon>Viridiplantae</taxon>
        <taxon>Streptophyta</taxon>
        <taxon>Embryophyta</taxon>
        <taxon>Tracheophyta</taxon>
        <taxon>Spermatophyta</taxon>
        <taxon>Magnoliopsida</taxon>
        <taxon>eudicotyledons</taxon>
        <taxon>Gunneridae</taxon>
        <taxon>Pentapetalae</taxon>
        <taxon>Caryophyllales</taxon>
        <taxon>Nepenthaceae</taxon>
        <taxon>Nepenthes</taxon>
    </lineage>
</organism>
<accession>A0AAD3S0I9</accession>
<dbReference type="EMBL" id="BSYO01000003">
    <property type="protein sequence ID" value="GMH02089.1"/>
    <property type="molecule type" value="Genomic_DNA"/>
</dbReference>
<dbReference type="AlphaFoldDB" id="A0AAD3S0I9"/>
<proteinExistence type="predicted"/>
<reference evidence="2" key="1">
    <citation type="submission" date="2023-05" db="EMBL/GenBank/DDBJ databases">
        <title>Nepenthes gracilis genome sequencing.</title>
        <authorList>
            <person name="Fukushima K."/>
        </authorList>
    </citation>
    <scope>NUCLEOTIDE SEQUENCE</scope>
    <source>
        <strain evidence="2">SING2019-196</strain>
    </source>
</reference>
<keyword evidence="1" id="KW-1133">Transmembrane helix</keyword>
<name>A0AAD3S0I9_NEPGR</name>
<evidence type="ECO:0000313" key="2">
    <source>
        <dbReference type="EMBL" id="GMH02089.1"/>
    </source>
</evidence>
<sequence length="224" mass="23354">MEAVKGIETTVLVVYCYWCNAVGVFSYLVFQLLVVLLAVGGVVVPIILLAVAGAFTMLLTLAECVDYVKLCIRFCAAGSLISPSAVVAENKAGLCFRLVICRVADATVSLVDSLGVGLLTVALEVASGGSGMLQLLSLQGAADAKASVFSGVAWSCVLRLASAFVPTGSAISSEVIPPPVKVAVGFGCHNQFRMVQARCFEGLEHIWYGQITLTGAAFHAKAAY</sequence>
<keyword evidence="3" id="KW-1185">Reference proteome</keyword>
<protein>
    <submittedName>
        <fullName evidence="2">Uncharacterized protein</fullName>
    </submittedName>
</protein>
<keyword evidence="1" id="KW-0812">Transmembrane</keyword>
<feature type="transmembrane region" description="Helical" evidence="1">
    <location>
        <begin position="12"/>
        <end position="30"/>
    </location>
</feature>
<keyword evidence="1" id="KW-0472">Membrane</keyword>
<evidence type="ECO:0000256" key="1">
    <source>
        <dbReference type="SAM" id="Phobius"/>
    </source>
</evidence>
<dbReference type="Proteomes" id="UP001279734">
    <property type="component" value="Unassembled WGS sequence"/>
</dbReference>